<dbReference type="InterPro" id="IPR027417">
    <property type="entry name" value="P-loop_NTPase"/>
</dbReference>
<dbReference type="EMBL" id="NVWI01000002">
    <property type="protein sequence ID" value="PCJ42644.1"/>
    <property type="molecule type" value="Genomic_DNA"/>
</dbReference>
<dbReference type="CDD" id="cd06529">
    <property type="entry name" value="S24_LexA-like"/>
    <property type="match status" value="1"/>
</dbReference>
<dbReference type="InterPro" id="IPR018647">
    <property type="entry name" value="SLFN_3-like_DNA/RNA_helicase"/>
</dbReference>
<accession>A0A2A5CFH7</accession>
<dbReference type="SUPFAM" id="SSF51306">
    <property type="entry name" value="LexA/Signal peptidase"/>
    <property type="match status" value="1"/>
</dbReference>
<dbReference type="Pfam" id="PF00717">
    <property type="entry name" value="Peptidase_S24"/>
    <property type="match status" value="1"/>
</dbReference>
<dbReference type="InterPro" id="IPR036286">
    <property type="entry name" value="LexA/Signal_pep-like_sf"/>
</dbReference>
<dbReference type="Gene3D" id="2.10.109.10">
    <property type="entry name" value="Umud Fragment, subunit A"/>
    <property type="match status" value="1"/>
</dbReference>
<protein>
    <submittedName>
        <fullName evidence="3">AAA family ATPase</fullName>
    </submittedName>
</protein>
<sequence>MIVYSAKKSQFIDDVKSNQIHKVILAEFKRKMMHGVGDREIESWRNSMQYMYKLLDDPEIPAQAGVSIEYNIPLTGKRVDFILTGKDENQRDTAVIIELKQWSQAKKTTKDGIVSTWLGRGETETSHPSYQAWTYAELIEDYNETVRKESIALIPCAYLHNMDSPSAVNDPFYSEHIKKAPIFISEDAYRLSEFLKKYIKYGDTDDIMYRIENGVIKPSKNLADSLVSMVKGNREFLMIDDQKLVYETALNLSYHSQSGDKKVLIVKGGPGTGKSVVAINLLVELTKREKVVQYVSKNAAPRAVYAARLTGTLTKTKFVNLFKGSGSYTETENNFFDALVVDEAHRLNEKSGLYGNLGENQVKEIINASKLSIFFLDEDQRVTLKDIGSNEEIKKWAAELNAEVQELELQSQFRCNGSDGYLAWLDNSLQIRETANQTMDEVDYDVQVFDSPTELRKAIFEKNLEANKSRIVAGYCWDWKSKKDPTVMDIKIPGTDFEAQWNLKKDDNLWIMAEGSVKQVGCIHTCQGLELDYVGVIIGPDLIVRDNQVTTDVLQRSLMDASVRGIKKQLKEDEDAAQKKADTIIKNTYRTLMTRGQKGCYIYCTDKETSEYFKAILKQDHTKEAYKVERYKGLTLAVLNHEEVSPDINAVPLYGLEIAAGSFSDYQQAEDHDWVVLPEPFNAKPNYFVTRVMGESMNKRIPNGSWCLFKADVGGTRQGKIVLVQHRDIQDVEMGGQYTIKRYYSEKTEEVDGDWEHSRIVLKSETTAFGYDDMAFEGGEDELVVIGEFLAVLA</sequence>
<organism evidence="3 4">
    <name type="scientific">SAR86 cluster bacterium</name>
    <dbReference type="NCBI Taxonomy" id="2030880"/>
    <lineage>
        <taxon>Bacteria</taxon>
        <taxon>Pseudomonadati</taxon>
        <taxon>Pseudomonadota</taxon>
        <taxon>Gammaproteobacteria</taxon>
        <taxon>SAR86 cluster</taxon>
    </lineage>
</organism>
<evidence type="ECO:0000259" key="2">
    <source>
        <dbReference type="Pfam" id="PF09848"/>
    </source>
</evidence>
<evidence type="ECO:0000259" key="1">
    <source>
        <dbReference type="Pfam" id="PF00717"/>
    </source>
</evidence>
<dbReference type="SUPFAM" id="SSF52540">
    <property type="entry name" value="P-loop containing nucleoside triphosphate hydrolases"/>
    <property type="match status" value="1"/>
</dbReference>
<dbReference type="InterPro" id="IPR039418">
    <property type="entry name" value="LexA-like"/>
</dbReference>
<evidence type="ECO:0000313" key="4">
    <source>
        <dbReference type="Proteomes" id="UP000228987"/>
    </source>
</evidence>
<proteinExistence type="predicted"/>
<dbReference type="AlphaFoldDB" id="A0A2A5CFH7"/>
<comment type="caution">
    <text evidence="3">The sequence shown here is derived from an EMBL/GenBank/DDBJ whole genome shotgun (WGS) entry which is preliminary data.</text>
</comment>
<dbReference type="Proteomes" id="UP000228987">
    <property type="component" value="Unassembled WGS sequence"/>
</dbReference>
<dbReference type="Gene3D" id="3.40.50.300">
    <property type="entry name" value="P-loop containing nucleotide triphosphate hydrolases"/>
    <property type="match status" value="1"/>
</dbReference>
<reference evidence="4" key="1">
    <citation type="submission" date="2017-08" db="EMBL/GenBank/DDBJ databases">
        <title>A dynamic microbial community with high functional redundancy inhabits the cold, oxic subseafloor aquifer.</title>
        <authorList>
            <person name="Tully B.J."/>
            <person name="Wheat C.G."/>
            <person name="Glazer B.T."/>
            <person name="Huber J.A."/>
        </authorList>
    </citation>
    <scope>NUCLEOTIDE SEQUENCE [LARGE SCALE GENOMIC DNA]</scope>
</reference>
<name>A0A2A5CFH7_9GAMM</name>
<feature type="domain" description="Peptidase S24/S26A/S26B/S26C" evidence="1">
    <location>
        <begin position="652"/>
        <end position="747"/>
    </location>
</feature>
<dbReference type="Pfam" id="PF09848">
    <property type="entry name" value="SLFN-g3_helicase"/>
    <property type="match status" value="1"/>
</dbReference>
<evidence type="ECO:0000313" key="3">
    <source>
        <dbReference type="EMBL" id="PCJ42644.1"/>
    </source>
</evidence>
<gene>
    <name evidence="3" type="ORF">COA71_03820</name>
</gene>
<feature type="domain" description="Schlafen group 3-like DNA/RNA helicase" evidence="2">
    <location>
        <begin position="261"/>
        <end position="606"/>
    </location>
</feature>
<dbReference type="InterPro" id="IPR015927">
    <property type="entry name" value="Peptidase_S24_S26A/B/C"/>
</dbReference>